<keyword evidence="1" id="KW-0813">Transport</keyword>
<feature type="domain" description="ABC transporter" evidence="4">
    <location>
        <begin position="5"/>
        <end position="230"/>
    </location>
</feature>
<dbReference type="SUPFAM" id="SSF52540">
    <property type="entry name" value="P-loop containing nucleoside triphosphate hydrolases"/>
    <property type="match status" value="1"/>
</dbReference>
<dbReference type="PROSITE" id="PS00211">
    <property type="entry name" value="ABC_TRANSPORTER_1"/>
    <property type="match status" value="1"/>
</dbReference>
<dbReference type="PANTHER" id="PTHR42939:SF3">
    <property type="entry name" value="ABC TRANSPORTER ATP-BINDING COMPONENT"/>
    <property type="match status" value="1"/>
</dbReference>
<evidence type="ECO:0000256" key="2">
    <source>
        <dbReference type="ARBA" id="ARBA00022741"/>
    </source>
</evidence>
<dbReference type="Proteomes" id="UP000623681">
    <property type="component" value="Unassembled WGS sequence"/>
</dbReference>
<evidence type="ECO:0000256" key="1">
    <source>
        <dbReference type="ARBA" id="ARBA00022448"/>
    </source>
</evidence>
<dbReference type="AlphaFoldDB" id="A0A937FJC3"/>
<evidence type="ECO:0000256" key="3">
    <source>
        <dbReference type="ARBA" id="ARBA00022840"/>
    </source>
</evidence>
<dbReference type="SMART" id="SM00382">
    <property type="entry name" value="AAA"/>
    <property type="match status" value="1"/>
</dbReference>
<organism evidence="5 6">
    <name type="scientific">Clostridium paridis</name>
    <dbReference type="NCBI Taxonomy" id="2803863"/>
    <lineage>
        <taxon>Bacteria</taxon>
        <taxon>Bacillati</taxon>
        <taxon>Bacillota</taxon>
        <taxon>Clostridia</taxon>
        <taxon>Eubacteriales</taxon>
        <taxon>Clostridiaceae</taxon>
        <taxon>Clostridium</taxon>
    </lineage>
</organism>
<name>A0A937FJC3_9CLOT</name>
<comment type="caution">
    <text evidence="5">The sequence shown here is derived from an EMBL/GenBank/DDBJ whole genome shotgun (WGS) entry which is preliminary data.</text>
</comment>
<sequence>MENILEVNNLSKEFRGFRLDNISFKLEKGSIMGFVGENGAGKTTTIKLILNTIGKSSGDIKIMGKDNVEDEIFVKSHIGYVPDESYFMEGSTLINHSKAIKTFYEDWNENKFRKYSSLWKLPLDVKISDFSKGMKTKAMLALALAHEPKLLILDEPTAGLDPIARIEVLDMLREFVEEGERSVFFSTHITSDLDKIADYITVIHKGRILQSIAMDNFEENYILLSGGIEELKGLEEEFIGIRKGEVTFEGLILREKANKYFSNIRGTKPNVENLLTFSVWGNNYE</sequence>
<dbReference type="Pfam" id="PF00005">
    <property type="entry name" value="ABC_tran"/>
    <property type="match status" value="1"/>
</dbReference>
<dbReference type="EMBL" id="JAESWA010000023">
    <property type="protein sequence ID" value="MBL4932836.1"/>
    <property type="molecule type" value="Genomic_DNA"/>
</dbReference>
<dbReference type="GO" id="GO:0005524">
    <property type="term" value="F:ATP binding"/>
    <property type="evidence" value="ECO:0007669"/>
    <property type="project" value="UniProtKB-KW"/>
</dbReference>
<dbReference type="CDD" id="cd03230">
    <property type="entry name" value="ABC_DR_subfamily_A"/>
    <property type="match status" value="1"/>
</dbReference>
<accession>A0A937FJC3</accession>
<dbReference type="GO" id="GO:0016887">
    <property type="term" value="F:ATP hydrolysis activity"/>
    <property type="evidence" value="ECO:0007669"/>
    <property type="project" value="InterPro"/>
</dbReference>
<proteinExistence type="predicted"/>
<gene>
    <name evidence="5" type="ORF">JK634_13570</name>
</gene>
<dbReference type="InterPro" id="IPR027417">
    <property type="entry name" value="P-loop_NTPase"/>
</dbReference>
<dbReference type="PROSITE" id="PS50893">
    <property type="entry name" value="ABC_TRANSPORTER_2"/>
    <property type="match status" value="1"/>
</dbReference>
<keyword evidence="6" id="KW-1185">Reference proteome</keyword>
<keyword evidence="3 5" id="KW-0067">ATP-binding</keyword>
<evidence type="ECO:0000313" key="5">
    <source>
        <dbReference type="EMBL" id="MBL4932836.1"/>
    </source>
</evidence>
<dbReference type="InterPro" id="IPR003439">
    <property type="entry name" value="ABC_transporter-like_ATP-bd"/>
</dbReference>
<keyword evidence="2" id="KW-0547">Nucleotide-binding</keyword>
<dbReference type="InterPro" id="IPR017871">
    <property type="entry name" value="ABC_transporter-like_CS"/>
</dbReference>
<reference evidence="5" key="1">
    <citation type="submission" date="2021-01" db="EMBL/GenBank/DDBJ databases">
        <title>Genome public.</title>
        <authorList>
            <person name="Liu C."/>
            <person name="Sun Q."/>
        </authorList>
    </citation>
    <scope>NUCLEOTIDE SEQUENCE</scope>
    <source>
        <strain evidence="5">YIM B02565</strain>
    </source>
</reference>
<dbReference type="InterPro" id="IPR051782">
    <property type="entry name" value="ABC_Transporter_VariousFunc"/>
</dbReference>
<evidence type="ECO:0000313" key="6">
    <source>
        <dbReference type="Proteomes" id="UP000623681"/>
    </source>
</evidence>
<dbReference type="PANTHER" id="PTHR42939">
    <property type="entry name" value="ABC TRANSPORTER ATP-BINDING PROTEIN ALBC-RELATED"/>
    <property type="match status" value="1"/>
</dbReference>
<dbReference type="Gene3D" id="3.40.50.300">
    <property type="entry name" value="P-loop containing nucleotide triphosphate hydrolases"/>
    <property type="match status" value="1"/>
</dbReference>
<protein>
    <submittedName>
        <fullName evidence="5">ABC transporter ATP-binding protein</fullName>
    </submittedName>
</protein>
<dbReference type="InterPro" id="IPR003593">
    <property type="entry name" value="AAA+_ATPase"/>
</dbReference>
<evidence type="ECO:0000259" key="4">
    <source>
        <dbReference type="PROSITE" id="PS50893"/>
    </source>
</evidence>
<dbReference type="RefSeq" id="WP_202768222.1">
    <property type="nucleotide sequence ID" value="NZ_JAESWA010000023.1"/>
</dbReference>